<keyword evidence="11 14" id="KW-0472">Membrane</keyword>
<keyword evidence="7" id="KW-0997">Cell inner membrane</keyword>
<comment type="similarity">
    <text evidence="3 12">Belongs to the ExbD/TolR family.</text>
</comment>
<evidence type="ECO:0000256" key="9">
    <source>
        <dbReference type="ARBA" id="ARBA00022927"/>
    </source>
</evidence>
<dbReference type="PATRIC" id="fig|1121014.3.peg.1793"/>
<keyword evidence="6" id="KW-1003">Cell membrane</keyword>
<feature type="transmembrane region" description="Helical" evidence="14">
    <location>
        <begin position="12"/>
        <end position="31"/>
    </location>
</feature>
<evidence type="ECO:0000256" key="10">
    <source>
        <dbReference type="ARBA" id="ARBA00022989"/>
    </source>
</evidence>
<evidence type="ECO:0008006" key="17">
    <source>
        <dbReference type="Google" id="ProtNLM"/>
    </source>
</evidence>
<evidence type="ECO:0000313" key="15">
    <source>
        <dbReference type="EMBL" id="KFL36158.1"/>
    </source>
</evidence>
<evidence type="ECO:0000256" key="11">
    <source>
        <dbReference type="ARBA" id="ARBA00023136"/>
    </source>
</evidence>
<evidence type="ECO:0000256" key="12">
    <source>
        <dbReference type="RuleBase" id="RU003879"/>
    </source>
</evidence>
<dbReference type="GO" id="GO:0005886">
    <property type="term" value="C:plasma membrane"/>
    <property type="evidence" value="ECO:0007669"/>
    <property type="project" value="UniProtKB-SubCell"/>
</dbReference>
<evidence type="ECO:0000256" key="8">
    <source>
        <dbReference type="ARBA" id="ARBA00022692"/>
    </source>
</evidence>
<dbReference type="PANTHER" id="PTHR30558:SF12">
    <property type="entry name" value="BIOPOLYMER TRANSPORT PROTEIN EXBD"/>
    <property type="match status" value="1"/>
</dbReference>
<gene>
    <name evidence="15" type="ORF">N788_04530</name>
</gene>
<evidence type="ECO:0000256" key="13">
    <source>
        <dbReference type="SAM" id="MobiDB-lite"/>
    </source>
</evidence>
<keyword evidence="8 12" id="KW-0812">Transmembrane</keyword>
<dbReference type="PANTHER" id="PTHR30558">
    <property type="entry name" value="EXBD MEMBRANE COMPONENT OF PMF-DRIVEN MACROMOLECULE IMPORT SYSTEM"/>
    <property type="match status" value="1"/>
</dbReference>
<dbReference type="STRING" id="1121014.N788_04530"/>
<keyword evidence="16" id="KW-1185">Reference proteome</keyword>
<dbReference type="InterPro" id="IPR003400">
    <property type="entry name" value="ExbD"/>
</dbReference>
<evidence type="ECO:0000256" key="2">
    <source>
        <dbReference type="ARBA" id="ARBA00004249"/>
    </source>
</evidence>
<comment type="subcellular location">
    <subcellularLocation>
        <location evidence="2">Cell inner membrane</location>
        <topology evidence="2">Single-pass type II membrane protein</topology>
    </subcellularLocation>
    <subcellularLocation>
        <location evidence="12">Cell membrane</location>
        <topology evidence="12">Single-pass type II membrane protein</topology>
    </subcellularLocation>
</comment>
<comment type="subunit">
    <text evidence="4">The accessory proteins ExbB and ExbD seem to form a complex with TonB.</text>
</comment>
<evidence type="ECO:0000256" key="7">
    <source>
        <dbReference type="ARBA" id="ARBA00022519"/>
    </source>
</evidence>
<accession>A0A087MH05</accession>
<keyword evidence="5 12" id="KW-0813">Transport</keyword>
<name>A0A087MH05_9GAMM</name>
<dbReference type="AlphaFoldDB" id="A0A087MH05"/>
<organism evidence="15 16">
    <name type="scientific">Arenimonas donghaensis DSM 18148 = HO3-R19</name>
    <dbReference type="NCBI Taxonomy" id="1121014"/>
    <lineage>
        <taxon>Bacteria</taxon>
        <taxon>Pseudomonadati</taxon>
        <taxon>Pseudomonadota</taxon>
        <taxon>Gammaproteobacteria</taxon>
        <taxon>Lysobacterales</taxon>
        <taxon>Lysobacteraceae</taxon>
        <taxon>Arenimonas</taxon>
    </lineage>
</organism>
<dbReference type="Proteomes" id="UP000029085">
    <property type="component" value="Unassembled WGS sequence"/>
</dbReference>
<protein>
    <recommendedName>
        <fullName evidence="17">Biopolymer transporter ExbD</fullName>
    </recommendedName>
</protein>
<reference evidence="16" key="1">
    <citation type="submission" date="2013-08" db="EMBL/GenBank/DDBJ databases">
        <title>Genome sequencing of Arenimonas donghaensis.</title>
        <authorList>
            <person name="Chen F."/>
            <person name="Wang G."/>
        </authorList>
    </citation>
    <scope>NUCLEOTIDE SEQUENCE [LARGE SCALE GENOMIC DNA]</scope>
    <source>
        <strain evidence="16">HO3-R19</strain>
    </source>
</reference>
<dbReference type="GO" id="GO:0015031">
    <property type="term" value="P:protein transport"/>
    <property type="evidence" value="ECO:0007669"/>
    <property type="project" value="UniProtKB-KW"/>
</dbReference>
<evidence type="ECO:0000256" key="6">
    <source>
        <dbReference type="ARBA" id="ARBA00022475"/>
    </source>
</evidence>
<evidence type="ECO:0000256" key="5">
    <source>
        <dbReference type="ARBA" id="ARBA00022448"/>
    </source>
</evidence>
<dbReference type="GO" id="GO:0022857">
    <property type="term" value="F:transmembrane transporter activity"/>
    <property type="evidence" value="ECO:0007669"/>
    <property type="project" value="InterPro"/>
</dbReference>
<evidence type="ECO:0000256" key="3">
    <source>
        <dbReference type="ARBA" id="ARBA00005811"/>
    </source>
</evidence>
<keyword evidence="10 14" id="KW-1133">Transmembrane helix</keyword>
<sequence length="131" mass="14230">MADINVTPLVDVMLVLLIIFMVTAPALSYQIQVDLPQRTSNPPPPPKDPPEPIRLRIEAGGTVTWNNTPIPLSTLQAALEVEAERAGEDVTRQPTVEIQTDMDAQYETLAKVLSRTKNAGMAKIAFVEPGA</sequence>
<evidence type="ECO:0000256" key="4">
    <source>
        <dbReference type="ARBA" id="ARBA00011471"/>
    </source>
</evidence>
<evidence type="ECO:0000256" key="1">
    <source>
        <dbReference type="ARBA" id="ARBA00003540"/>
    </source>
</evidence>
<keyword evidence="9 12" id="KW-0653">Protein transport</keyword>
<comment type="caution">
    <text evidence="15">The sequence shown here is derived from an EMBL/GenBank/DDBJ whole genome shotgun (WGS) entry which is preliminary data.</text>
</comment>
<comment type="function">
    <text evidence="1">Involved in the TonB-dependent energy-dependent transport of various receptor-bound substrates.</text>
</comment>
<dbReference type="Gene3D" id="3.30.420.270">
    <property type="match status" value="1"/>
</dbReference>
<proteinExistence type="inferred from homology"/>
<reference evidence="15 16" key="2">
    <citation type="journal article" date="2015" name="Stand. Genomic Sci.">
        <title>High quality draft genomic sequence of Arenimonas donghaensis DSM 18148(T).</title>
        <authorList>
            <person name="Chen F."/>
            <person name="Wang H."/>
            <person name="Cao Y."/>
            <person name="Li X."/>
            <person name="Wang G."/>
        </authorList>
    </citation>
    <scope>NUCLEOTIDE SEQUENCE [LARGE SCALE GENOMIC DNA]</scope>
    <source>
        <strain evidence="15 16">HO3-R19</strain>
    </source>
</reference>
<evidence type="ECO:0000313" key="16">
    <source>
        <dbReference type="Proteomes" id="UP000029085"/>
    </source>
</evidence>
<dbReference type="Pfam" id="PF02472">
    <property type="entry name" value="ExbD"/>
    <property type="match status" value="1"/>
</dbReference>
<feature type="region of interest" description="Disordered" evidence="13">
    <location>
        <begin position="35"/>
        <end position="54"/>
    </location>
</feature>
<evidence type="ECO:0000256" key="14">
    <source>
        <dbReference type="SAM" id="Phobius"/>
    </source>
</evidence>
<dbReference type="EMBL" id="AVCJ01000023">
    <property type="protein sequence ID" value="KFL36158.1"/>
    <property type="molecule type" value="Genomic_DNA"/>
</dbReference>